<dbReference type="Pfam" id="PF07811">
    <property type="entry name" value="TadE"/>
    <property type="match status" value="1"/>
</dbReference>
<keyword evidence="1" id="KW-1133">Transmembrane helix</keyword>
<dbReference type="Proteomes" id="UP000253034">
    <property type="component" value="Unassembled WGS sequence"/>
</dbReference>
<feature type="domain" description="TadE-like" evidence="2">
    <location>
        <begin position="17"/>
        <end position="57"/>
    </location>
</feature>
<reference evidence="3 4" key="1">
    <citation type="submission" date="2018-07" db="EMBL/GenBank/DDBJ databases">
        <title>Genomic Encyclopedia of Type Strains, Phase IV (KMG-IV): sequencing the most valuable type-strain genomes for metagenomic binning, comparative biology and taxonomic classification.</title>
        <authorList>
            <person name="Goeker M."/>
        </authorList>
    </citation>
    <scope>NUCLEOTIDE SEQUENCE [LARGE SCALE GENOMIC DNA]</scope>
    <source>
        <strain evidence="3 4">DSM 27016</strain>
    </source>
</reference>
<keyword evidence="1" id="KW-0812">Transmembrane</keyword>
<protein>
    <submittedName>
        <fullName evidence="3">TadE-like protein</fullName>
    </submittedName>
</protein>
<gene>
    <name evidence="3" type="ORF">DFR58_1343</name>
</gene>
<evidence type="ECO:0000313" key="4">
    <source>
        <dbReference type="Proteomes" id="UP000253034"/>
    </source>
</evidence>
<keyword evidence="1" id="KW-0472">Membrane</keyword>
<keyword evidence="4" id="KW-1185">Reference proteome</keyword>
<dbReference type="InterPro" id="IPR012495">
    <property type="entry name" value="TadE-like_dom"/>
</dbReference>
<evidence type="ECO:0000313" key="3">
    <source>
        <dbReference type="EMBL" id="RCX09599.1"/>
    </source>
</evidence>
<sequence>MLRIDRLKKGIKNNSRGSITVEACISFPVLLFFLLLFIFFIRIGYVSIALGHAVNETTKQLAASAYPIGMLNCLEDELFLDAAEGYTLPSFEDEISALKDKTLSDAGASLAASLLSGNAEDSTHDGMTEILEVFEAALKDYAVKRLGEGYYHTKHKLKNVVVIYFLNNFIDQKSVDPEKVRCSFIQIPQSNAERMLRLSNAEYLKACEQIGYTPEKDDVVISVEYAVNIPVPFFKRQVLLRYTSVERAWMNGRNGVYGGEADSSVEESYGSLKEDIVYITKTGSKYHKSDCPCLSSSKIPVYIKEALEKGYGRCGVCSNKGKWNFYK</sequence>
<accession>A0A369AJL6</accession>
<evidence type="ECO:0000259" key="2">
    <source>
        <dbReference type="Pfam" id="PF07811"/>
    </source>
</evidence>
<name>A0A369AJL6_9FIRM</name>
<organism evidence="3 4">
    <name type="scientific">Anaerobacterium chartisolvens</name>
    <dbReference type="NCBI Taxonomy" id="1297424"/>
    <lineage>
        <taxon>Bacteria</taxon>
        <taxon>Bacillati</taxon>
        <taxon>Bacillota</taxon>
        <taxon>Clostridia</taxon>
        <taxon>Eubacteriales</taxon>
        <taxon>Oscillospiraceae</taxon>
        <taxon>Anaerobacterium</taxon>
    </lineage>
</organism>
<comment type="caution">
    <text evidence="3">The sequence shown here is derived from an EMBL/GenBank/DDBJ whole genome shotgun (WGS) entry which is preliminary data.</text>
</comment>
<dbReference type="AlphaFoldDB" id="A0A369AJL6"/>
<dbReference type="RefSeq" id="WP_114299737.1">
    <property type="nucleotide sequence ID" value="NZ_QPJT01000034.1"/>
</dbReference>
<evidence type="ECO:0000256" key="1">
    <source>
        <dbReference type="SAM" id="Phobius"/>
    </source>
</evidence>
<dbReference type="OrthoDB" id="1737609at2"/>
<proteinExistence type="predicted"/>
<dbReference type="EMBL" id="QPJT01000034">
    <property type="protein sequence ID" value="RCX09599.1"/>
    <property type="molecule type" value="Genomic_DNA"/>
</dbReference>
<feature type="transmembrane region" description="Helical" evidence="1">
    <location>
        <begin position="21"/>
        <end position="45"/>
    </location>
</feature>